<reference evidence="1 2" key="1">
    <citation type="submission" date="2022-05" db="EMBL/GenBank/DDBJ databases">
        <authorList>
            <consortium name="Genoscope - CEA"/>
            <person name="William W."/>
        </authorList>
    </citation>
    <scope>NUCLEOTIDE SEQUENCE [LARGE SCALE GENOMIC DNA]</scope>
</reference>
<accession>A0ABN8QC85</accession>
<evidence type="ECO:0000313" key="1">
    <source>
        <dbReference type="EMBL" id="CAH3161656.1"/>
    </source>
</evidence>
<keyword evidence="2" id="KW-1185">Reference proteome</keyword>
<sequence length="252" mass="29592">KLKNLCKTRWIDRHSTFETIYDLYEYVVSTLDEICVPSENERFECPGEESWDWDASTRTLANGLRHTMRSFGHIFCFVCAMDMLEPMRPLVSALQVRLVEVYFGFKKVEEVMNSYTDIRSGIDTWFERLYTKVLRLSELVGSAEERPRVNRREVISKKDEYAVTTLLNVLKEKWEDILPFPTAFESELFRWSNHWKRQEAMPDESVASIMASHADGIFFPSIRELLKILAVLPIGSTEAERSFSCLRRLHTW</sequence>
<organism evidence="1 2">
    <name type="scientific">Porites evermanni</name>
    <dbReference type="NCBI Taxonomy" id="104178"/>
    <lineage>
        <taxon>Eukaryota</taxon>
        <taxon>Metazoa</taxon>
        <taxon>Cnidaria</taxon>
        <taxon>Anthozoa</taxon>
        <taxon>Hexacorallia</taxon>
        <taxon>Scleractinia</taxon>
        <taxon>Fungiina</taxon>
        <taxon>Poritidae</taxon>
        <taxon>Porites</taxon>
    </lineage>
</organism>
<dbReference type="PANTHER" id="PTHR46289">
    <property type="entry name" value="52 KDA REPRESSOR OF THE INHIBITOR OF THE PROTEIN KINASE-LIKE PROTEIN-RELATED"/>
    <property type="match status" value="1"/>
</dbReference>
<feature type="non-terminal residue" evidence="1">
    <location>
        <position position="1"/>
    </location>
</feature>
<protein>
    <recommendedName>
        <fullName evidence="3">HAT C-terminal dimerisation domain-containing protein</fullName>
    </recommendedName>
</protein>
<feature type="non-terminal residue" evidence="1">
    <location>
        <position position="252"/>
    </location>
</feature>
<evidence type="ECO:0000313" key="2">
    <source>
        <dbReference type="Proteomes" id="UP001159427"/>
    </source>
</evidence>
<gene>
    <name evidence="1" type="ORF">PEVE_00004033</name>
</gene>
<dbReference type="EMBL" id="CALNXI010001245">
    <property type="protein sequence ID" value="CAH3161656.1"/>
    <property type="molecule type" value="Genomic_DNA"/>
</dbReference>
<dbReference type="InterPro" id="IPR052958">
    <property type="entry name" value="IFN-induced_PKR_regulator"/>
</dbReference>
<proteinExistence type="predicted"/>
<evidence type="ECO:0008006" key="3">
    <source>
        <dbReference type="Google" id="ProtNLM"/>
    </source>
</evidence>
<dbReference type="PANTHER" id="PTHR46289:SF16">
    <property type="entry name" value="52 KDA REPRESSOR OF THE INHIBITOR OF THE PROTEIN KINASE"/>
    <property type="match status" value="1"/>
</dbReference>
<dbReference type="Proteomes" id="UP001159427">
    <property type="component" value="Unassembled WGS sequence"/>
</dbReference>
<name>A0ABN8QC85_9CNID</name>
<comment type="caution">
    <text evidence="1">The sequence shown here is derived from an EMBL/GenBank/DDBJ whole genome shotgun (WGS) entry which is preliminary data.</text>
</comment>